<proteinExistence type="predicted"/>
<feature type="region of interest" description="Disordered" evidence="1">
    <location>
        <begin position="166"/>
        <end position="213"/>
    </location>
</feature>
<dbReference type="Proteomes" id="UP001190700">
    <property type="component" value="Unassembled WGS sequence"/>
</dbReference>
<accession>A0AAE0BR14</accession>
<sequence length="213" mass="23866">MITELNNTDYYGALPDSLGPEDVCAIAAPRFLRQLQLLPVISLHPAATPENTARIGSLHRMVKIDKNKGRFIIAQCATYREPGGAIAALVLSHLWESLRTHLLRHGHMFDLPLWPFLKDGEDFALFLLGVKDDVFSLFTADATRFFTNLPAQDHINEGWRETVTSGKFTSEPTCPKPGSRRVSRTVGSMMRTEWKRESVKAGWKSKTSAKNQS</sequence>
<name>A0AAE0BR14_9CHLO</name>
<evidence type="ECO:0000256" key="1">
    <source>
        <dbReference type="SAM" id="MobiDB-lite"/>
    </source>
</evidence>
<gene>
    <name evidence="2" type="ORF">CYMTET_49863</name>
</gene>
<evidence type="ECO:0000313" key="2">
    <source>
        <dbReference type="EMBL" id="KAK3240289.1"/>
    </source>
</evidence>
<protein>
    <submittedName>
        <fullName evidence="2">Uncharacterized protein</fullName>
    </submittedName>
</protein>
<keyword evidence="3" id="KW-1185">Reference proteome</keyword>
<reference evidence="2 3" key="1">
    <citation type="journal article" date="2015" name="Genome Biol. Evol.">
        <title>Comparative Genomics of a Bacterivorous Green Alga Reveals Evolutionary Causalities and Consequences of Phago-Mixotrophic Mode of Nutrition.</title>
        <authorList>
            <person name="Burns J.A."/>
            <person name="Paasch A."/>
            <person name="Narechania A."/>
            <person name="Kim E."/>
        </authorList>
    </citation>
    <scope>NUCLEOTIDE SEQUENCE [LARGE SCALE GENOMIC DNA]</scope>
    <source>
        <strain evidence="2 3">PLY_AMNH</strain>
    </source>
</reference>
<organism evidence="2 3">
    <name type="scientific">Cymbomonas tetramitiformis</name>
    <dbReference type="NCBI Taxonomy" id="36881"/>
    <lineage>
        <taxon>Eukaryota</taxon>
        <taxon>Viridiplantae</taxon>
        <taxon>Chlorophyta</taxon>
        <taxon>Pyramimonadophyceae</taxon>
        <taxon>Pyramimonadales</taxon>
        <taxon>Pyramimonadaceae</taxon>
        <taxon>Cymbomonas</taxon>
    </lineage>
</organism>
<dbReference type="EMBL" id="LGRX02033685">
    <property type="protein sequence ID" value="KAK3240289.1"/>
    <property type="molecule type" value="Genomic_DNA"/>
</dbReference>
<evidence type="ECO:0000313" key="3">
    <source>
        <dbReference type="Proteomes" id="UP001190700"/>
    </source>
</evidence>
<dbReference type="AlphaFoldDB" id="A0AAE0BR14"/>
<comment type="caution">
    <text evidence="2">The sequence shown here is derived from an EMBL/GenBank/DDBJ whole genome shotgun (WGS) entry which is preliminary data.</text>
</comment>